<dbReference type="AlphaFoldDB" id="A0A4R6K6A6"/>
<proteinExistence type="predicted"/>
<dbReference type="SUPFAM" id="SSF160904">
    <property type="entry name" value="Jann2411-like"/>
    <property type="match status" value="1"/>
</dbReference>
<dbReference type="Gene3D" id="1.10.3300.10">
    <property type="entry name" value="Jann2411-like domain"/>
    <property type="match status" value="1"/>
</dbReference>
<feature type="region of interest" description="Disordered" evidence="1">
    <location>
        <begin position="52"/>
        <end position="97"/>
    </location>
</feature>
<accession>A0A4R6K6A6</accession>
<keyword evidence="4" id="KW-1185">Reference proteome</keyword>
<dbReference type="InterPro" id="IPR023286">
    <property type="entry name" value="ABATE_dom_sf"/>
</dbReference>
<dbReference type="EMBL" id="SNWQ01000014">
    <property type="protein sequence ID" value="TDO44946.1"/>
    <property type="molecule type" value="Genomic_DNA"/>
</dbReference>
<evidence type="ECO:0000313" key="3">
    <source>
        <dbReference type="EMBL" id="TDO44946.1"/>
    </source>
</evidence>
<dbReference type="Proteomes" id="UP000295388">
    <property type="component" value="Unassembled WGS sequence"/>
</dbReference>
<dbReference type="Pfam" id="PF07336">
    <property type="entry name" value="ABATE"/>
    <property type="match status" value="1"/>
</dbReference>
<dbReference type="PANTHER" id="PTHR35525:SF3">
    <property type="entry name" value="BLL6575 PROTEIN"/>
    <property type="match status" value="1"/>
</dbReference>
<dbReference type="Pfam" id="PF11706">
    <property type="entry name" value="zf-CGNR"/>
    <property type="match status" value="1"/>
</dbReference>
<reference evidence="3 4" key="1">
    <citation type="submission" date="2019-03" db="EMBL/GenBank/DDBJ databases">
        <title>Genomic Encyclopedia of Type Strains, Phase III (KMG-III): the genomes of soil and plant-associated and newly described type strains.</title>
        <authorList>
            <person name="Whitman W."/>
        </authorList>
    </citation>
    <scope>NUCLEOTIDE SEQUENCE [LARGE SCALE GENOMIC DNA]</scope>
    <source>
        <strain evidence="3 4">VKM Ac-2527</strain>
    </source>
</reference>
<dbReference type="OrthoDB" id="3211108at2"/>
<evidence type="ECO:0000313" key="4">
    <source>
        <dbReference type="Proteomes" id="UP000295388"/>
    </source>
</evidence>
<dbReference type="RefSeq" id="WP_133802899.1">
    <property type="nucleotide sequence ID" value="NZ_SNWQ01000014.1"/>
</dbReference>
<gene>
    <name evidence="3" type="ORF">EV643_11491</name>
</gene>
<dbReference type="PANTHER" id="PTHR35525">
    <property type="entry name" value="BLL6575 PROTEIN"/>
    <property type="match status" value="1"/>
</dbReference>
<dbReference type="InterPro" id="IPR021005">
    <property type="entry name" value="Znf_CGNR"/>
</dbReference>
<feature type="domain" description="Zinc finger CGNR" evidence="2">
    <location>
        <begin position="196"/>
        <end position="235"/>
    </location>
</feature>
<evidence type="ECO:0000259" key="2">
    <source>
        <dbReference type="Pfam" id="PF11706"/>
    </source>
</evidence>
<sequence length="241" mass="26175">MTALAFELSRTVHHDGHGGVADDLDTVDGVAAWIAQAAPLVAEVLGQPFTSADLDPEQPFASADLDPEQPFASADLDPEQARSAGITPERPFASADVDPERVRPGLLELRRAIRSLFAHAVQQPTRADVPNLLAPAAAIAHLNKTADHLGTQHLAWPPTGDPHLLWSGRLKSPNTLLLATTAHTAITFLTSPDRDRLRACPAARCVKYFVQTDPRQTWCTPTCANRGRVQRHYHRTHSPTP</sequence>
<organism evidence="3 4">
    <name type="scientific">Kribbella caucasensis</name>
    <dbReference type="NCBI Taxonomy" id="2512215"/>
    <lineage>
        <taxon>Bacteria</taxon>
        <taxon>Bacillati</taxon>
        <taxon>Actinomycetota</taxon>
        <taxon>Actinomycetes</taxon>
        <taxon>Propionibacteriales</taxon>
        <taxon>Kribbellaceae</taxon>
        <taxon>Kribbella</taxon>
    </lineage>
</organism>
<evidence type="ECO:0000256" key="1">
    <source>
        <dbReference type="SAM" id="MobiDB-lite"/>
    </source>
</evidence>
<name>A0A4R6K6A6_9ACTN</name>
<dbReference type="InterPro" id="IPR010852">
    <property type="entry name" value="ABATE"/>
</dbReference>
<comment type="caution">
    <text evidence="3">The sequence shown here is derived from an EMBL/GenBank/DDBJ whole genome shotgun (WGS) entry which is preliminary data.</text>
</comment>
<protein>
    <submittedName>
        <fullName evidence="3">Putative RNA-binding Zn ribbon-like protein</fullName>
    </submittedName>
</protein>